<dbReference type="KEGG" id="naci:NUH88_12660"/>
<feature type="transmembrane region" description="Helical" evidence="1">
    <location>
        <begin position="37"/>
        <end position="62"/>
    </location>
</feature>
<dbReference type="Proteomes" id="UP001060336">
    <property type="component" value="Chromosome"/>
</dbReference>
<evidence type="ECO:0000259" key="2">
    <source>
        <dbReference type="Pfam" id="PF07331"/>
    </source>
</evidence>
<feature type="transmembrane region" description="Helical" evidence="1">
    <location>
        <begin position="122"/>
        <end position="143"/>
    </location>
</feature>
<reference evidence="3" key="1">
    <citation type="submission" date="2022-08" db="EMBL/GenBank/DDBJ databases">
        <title>Nisaea acidiphila sp. nov., isolated from a marine algal debris and emended description of the genus Nisaea Urios et al. 2008.</title>
        <authorList>
            <person name="Kwon K."/>
        </authorList>
    </citation>
    <scope>NUCLEOTIDE SEQUENCE</scope>
    <source>
        <strain evidence="3">MEBiC11861</strain>
    </source>
</reference>
<evidence type="ECO:0000313" key="4">
    <source>
        <dbReference type="Proteomes" id="UP001060336"/>
    </source>
</evidence>
<organism evidence="3 4">
    <name type="scientific">Nisaea acidiphila</name>
    <dbReference type="NCBI Taxonomy" id="1862145"/>
    <lineage>
        <taxon>Bacteria</taxon>
        <taxon>Pseudomonadati</taxon>
        <taxon>Pseudomonadota</taxon>
        <taxon>Alphaproteobacteria</taxon>
        <taxon>Rhodospirillales</taxon>
        <taxon>Thalassobaculaceae</taxon>
        <taxon>Nisaea</taxon>
    </lineage>
</organism>
<dbReference type="InterPro" id="IPR009936">
    <property type="entry name" value="DUF1468"/>
</dbReference>
<dbReference type="RefSeq" id="WP_257766774.1">
    <property type="nucleotide sequence ID" value="NZ_CP102480.1"/>
</dbReference>
<accession>A0A9J7AMT6</accession>
<evidence type="ECO:0000256" key="1">
    <source>
        <dbReference type="SAM" id="Phobius"/>
    </source>
</evidence>
<dbReference type="Pfam" id="PF07331">
    <property type="entry name" value="TctB"/>
    <property type="match status" value="1"/>
</dbReference>
<dbReference type="AlphaFoldDB" id="A0A9J7AMT6"/>
<keyword evidence="1" id="KW-0472">Membrane</keyword>
<gene>
    <name evidence="3" type="ORF">NUH88_12660</name>
</gene>
<feature type="transmembrane region" description="Helical" evidence="1">
    <location>
        <begin position="7"/>
        <end position="25"/>
    </location>
</feature>
<feature type="domain" description="DUF1468" evidence="2">
    <location>
        <begin position="9"/>
        <end position="148"/>
    </location>
</feature>
<dbReference type="EMBL" id="CP102480">
    <property type="protein sequence ID" value="UUX48266.1"/>
    <property type="molecule type" value="Genomic_DNA"/>
</dbReference>
<keyword evidence="4" id="KW-1185">Reference proteome</keyword>
<keyword evidence="1" id="KW-1133">Transmembrane helix</keyword>
<protein>
    <submittedName>
        <fullName evidence="3">Tripartite tricarboxylate transporter TctB family protein</fullName>
    </submittedName>
</protein>
<proteinExistence type="predicted"/>
<feature type="transmembrane region" description="Helical" evidence="1">
    <location>
        <begin position="83"/>
        <end position="116"/>
    </location>
</feature>
<name>A0A9J7AMT6_9PROT</name>
<keyword evidence="1" id="KW-0812">Transmembrane</keyword>
<evidence type="ECO:0000313" key="3">
    <source>
        <dbReference type="EMBL" id="UUX48266.1"/>
    </source>
</evidence>
<sequence>MRICHPDVLIGFGLALFAGMVLWLIRQGIGPFDYEASILPSMGAGCLLFLSVALAASALGGAGKSLEDGASDHPLHRTRLLRLVAAAGIAALHAFLLESFGVLLVGFSLQLCLYLLLGRRPFPAAAVSAATVAALYGAIDLLLGVPLPKGDLW</sequence>